<evidence type="ECO:0000256" key="6">
    <source>
        <dbReference type="ARBA" id="ARBA00022989"/>
    </source>
</evidence>
<keyword evidence="3 12" id="KW-0813">Transport</keyword>
<dbReference type="InterPro" id="IPR001873">
    <property type="entry name" value="ENaC"/>
</dbReference>
<keyword evidence="10 12" id="KW-0739">Sodium transport</keyword>
<dbReference type="Pfam" id="PF00858">
    <property type="entry name" value="ASC"/>
    <property type="match status" value="1"/>
</dbReference>
<evidence type="ECO:0000256" key="11">
    <source>
        <dbReference type="ARBA" id="ARBA00023303"/>
    </source>
</evidence>
<keyword evidence="5 12" id="KW-0812">Transmembrane</keyword>
<evidence type="ECO:0000256" key="12">
    <source>
        <dbReference type="RuleBase" id="RU000679"/>
    </source>
</evidence>
<evidence type="ECO:0000313" key="15">
    <source>
        <dbReference type="Proteomes" id="UP001233999"/>
    </source>
</evidence>
<dbReference type="GO" id="GO:0005886">
    <property type="term" value="C:plasma membrane"/>
    <property type="evidence" value="ECO:0007669"/>
    <property type="project" value="TreeGrafter"/>
</dbReference>
<reference evidence="14" key="2">
    <citation type="submission" date="2023-05" db="EMBL/GenBank/DDBJ databases">
        <authorList>
            <person name="Fouks B."/>
        </authorList>
    </citation>
    <scope>NUCLEOTIDE SEQUENCE</scope>
    <source>
        <strain evidence="14">Stay&amp;Tobe</strain>
        <tissue evidence="14">Testes</tissue>
    </source>
</reference>
<dbReference type="PANTHER" id="PTHR11690">
    <property type="entry name" value="AMILORIDE-SENSITIVE SODIUM CHANNEL-RELATED"/>
    <property type="match status" value="1"/>
</dbReference>
<evidence type="ECO:0000256" key="10">
    <source>
        <dbReference type="ARBA" id="ARBA00023201"/>
    </source>
</evidence>
<reference evidence="14" key="1">
    <citation type="journal article" date="2023" name="IScience">
        <title>Live-bearing cockroach genome reveals convergent evolutionary mechanisms linked to viviparity in insects and beyond.</title>
        <authorList>
            <person name="Fouks B."/>
            <person name="Harrison M.C."/>
            <person name="Mikhailova A.A."/>
            <person name="Marchal E."/>
            <person name="English S."/>
            <person name="Carruthers M."/>
            <person name="Jennings E.C."/>
            <person name="Chiamaka E.L."/>
            <person name="Frigard R.A."/>
            <person name="Pippel M."/>
            <person name="Attardo G.M."/>
            <person name="Benoit J.B."/>
            <person name="Bornberg-Bauer E."/>
            <person name="Tobe S.S."/>
        </authorList>
    </citation>
    <scope>NUCLEOTIDE SEQUENCE</scope>
    <source>
        <strain evidence="14">Stay&amp;Tobe</strain>
    </source>
</reference>
<dbReference type="Proteomes" id="UP001233999">
    <property type="component" value="Unassembled WGS sequence"/>
</dbReference>
<evidence type="ECO:0000256" key="8">
    <source>
        <dbReference type="ARBA" id="ARBA00023065"/>
    </source>
</evidence>
<evidence type="ECO:0000256" key="5">
    <source>
        <dbReference type="ARBA" id="ARBA00022692"/>
    </source>
</evidence>
<evidence type="ECO:0000313" key="14">
    <source>
        <dbReference type="EMBL" id="KAJ9596122.1"/>
    </source>
</evidence>
<comment type="caution">
    <text evidence="14">The sequence shown here is derived from an EMBL/GenBank/DDBJ whole genome shotgun (WGS) entry which is preliminary data.</text>
</comment>
<keyword evidence="11 12" id="KW-0407">Ion channel</keyword>
<keyword evidence="4 12" id="KW-0894">Sodium channel</keyword>
<comment type="subcellular location">
    <subcellularLocation>
        <location evidence="1">Membrane</location>
        <topology evidence="1">Multi-pass membrane protein</topology>
    </subcellularLocation>
</comment>
<evidence type="ECO:0000256" key="3">
    <source>
        <dbReference type="ARBA" id="ARBA00022448"/>
    </source>
</evidence>
<keyword evidence="8 12" id="KW-0406">Ion transport</keyword>
<keyword evidence="6 13" id="KW-1133">Transmembrane helix</keyword>
<keyword evidence="9 13" id="KW-0472">Membrane</keyword>
<evidence type="ECO:0000256" key="13">
    <source>
        <dbReference type="SAM" id="Phobius"/>
    </source>
</evidence>
<evidence type="ECO:0000256" key="7">
    <source>
        <dbReference type="ARBA" id="ARBA00023053"/>
    </source>
</evidence>
<protein>
    <submittedName>
        <fullName evidence="14">Uncharacterized protein</fullName>
    </submittedName>
</protein>
<dbReference type="Gene3D" id="2.60.470.10">
    <property type="entry name" value="Acid-sensing ion channels like domains"/>
    <property type="match status" value="1"/>
</dbReference>
<comment type="similarity">
    <text evidence="2 12">Belongs to the amiloride-sensitive sodium channel (TC 1.A.6) family.</text>
</comment>
<organism evidence="14 15">
    <name type="scientific">Diploptera punctata</name>
    <name type="common">Pacific beetle cockroach</name>
    <dbReference type="NCBI Taxonomy" id="6984"/>
    <lineage>
        <taxon>Eukaryota</taxon>
        <taxon>Metazoa</taxon>
        <taxon>Ecdysozoa</taxon>
        <taxon>Arthropoda</taxon>
        <taxon>Hexapoda</taxon>
        <taxon>Insecta</taxon>
        <taxon>Pterygota</taxon>
        <taxon>Neoptera</taxon>
        <taxon>Polyneoptera</taxon>
        <taxon>Dictyoptera</taxon>
        <taxon>Blattodea</taxon>
        <taxon>Blaberoidea</taxon>
        <taxon>Blaberidae</taxon>
        <taxon>Diplopterinae</taxon>
        <taxon>Diploptera</taxon>
    </lineage>
</organism>
<keyword evidence="15" id="KW-1185">Reference proteome</keyword>
<sequence length="603" mass="69051">MYLDASDDFHCNKHTDKDSSINQINVSGNVEWNRNGGLYQHRNFENINKGFREVYFAQCENKSVQKNGTSYQTVKMCTCKTCVKLFNQFCEMTSLHGLRFVGDSHKHIVDRLFWLAAFILSIFTASYYISISYEKWNDTPVIVSIAAKATQMIEIPFPAVTICTMNEARKSKAEEIINSTSEENKVYKKMLLDYCNNTNYMFTGINKENLTENWDRLLNFMKMVRQPCHEMLLACYYSGEEKDCNAIFNPSLTDEGICCSFNKVKRDLLFRNPRDLSDLNVTFPMPVVDWTPESGYPVNTPPGTLPWRPRGAGSRLGLTLLLNAETEEYYCSTSASKGFKLLLHNPVETPKIADYGSLIAPSREYRIKIRPTITNSSRSLNYVKEAERQCVFSSQKYLKFYKTYTQKNCVLECEANYTLKVCNCVPYYLPKDINTTICGRNEEDCINSARKILEMMMVDESTIGKKEWPKPVCRCLPGCTEINYGSVMTYGALEPDFVANKGYLKEPFNSSTSKRNLALVHLFFTETQFLSYYKTELIGVSDFMATTGGLLGLFLGFSFISAVEVIYFLFVEVIGKLFKIRNNNTKHAAPNMENHKNTFPFVK</sequence>
<evidence type="ECO:0000256" key="2">
    <source>
        <dbReference type="ARBA" id="ARBA00007193"/>
    </source>
</evidence>
<feature type="transmembrane region" description="Helical" evidence="13">
    <location>
        <begin position="550"/>
        <end position="571"/>
    </location>
</feature>
<accession>A0AAD8ABU1</accession>
<name>A0AAD8ABU1_DIPPU</name>
<dbReference type="Gene3D" id="1.10.287.770">
    <property type="entry name" value="YojJ-like"/>
    <property type="match status" value="1"/>
</dbReference>
<evidence type="ECO:0000256" key="9">
    <source>
        <dbReference type="ARBA" id="ARBA00023136"/>
    </source>
</evidence>
<keyword evidence="7" id="KW-0915">Sodium</keyword>
<proteinExistence type="inferred from homology"/>
<dbReference type="PRINTS" id="PR01078">
    <property type="entry name" value="AMINACHANNEL"/>
</dbReference>
<gene>
    <name evidence="14" type="ORF">L9F63_012706</name>
</gene>
<evidence type="ECO:0000256" key="4">
    <source>
        <dbReference type="ARBA" id="ARBA00022461"/>
    </source>
</evidence>
<dbReference type="AlphaFoldDB" id="A0AAD8ABU1"/>
<evidence type="ECO:0000256" key="1">
    <source>
        <dbReference type="ARBA" id="ARBA00004141"/>
    </source>
</evidence>
<dbReference type="EMBL" id="JASPKZ010002294">
    <property type="protein sequence ID" value="KAJ9596122.1"/>
    <property type="molecule type" value="Genomic_DNA"/>
</dbReference>
<dbReference type="PANTHER" id="PTHR11690:SF243">
    <property type="entry name" value="PICKPOCKET 12-RELATED"/>
    <property type="match status" value="1"/>
</dbReference>
<dbReference type="GO" id="GO:0015280">
    <property type="term" value="F:ligand-gated sodium channel activity"/>
    <property type="evidence" value="ECO:0007669"/>
    <property type="project" value="TreeGrafter"/>
</dbReference>
<feature type="transmembrane region" description="Helical" evidence="13">
    <location>
        <begin position="112"/>
        <end position="130"/>
    </location>
</feature>